<keyword evidence="2" id="KW-1185">Reference proteome</keyword>
<dbReference type="Proteomes" id="UP001527099">
    <property type="component" value="Unassembled WGS sequence"/>
</dbReference>
<name>A0ABT4G6I5_9BACL</name>
<comment type="caution">
    <text evidence="1">The sequence shown here is derived from an EMBL/GenBank/DDBJ whole genome shotgun (WGS) entry which is preliminary data.</text>
</comment>
<evidence type="ECO:0000313" key="2">
    <source>
        <dbReference type="Proteomes" id="UP001527099"/>
    </source>
</evidence>
<dbReference type="EMBL" id="JAMDMX010000003">
    <property type="protein sequence ID" value="MCY9691758.1"/>
    <property type="molecule type" value="Genomic_DNA"/>
</dbReference>
<accession>A0ABT4G6I5</accession>
<dbReference type="RefSeq" id="WP_268613508.1">
    <property type="nucleotide sequence ID" value="NZ_JAMDMX010000003.1"/>
</dbReference>
<sequence>MIYAYPPLMALNSYQTHKDYYRVSAVSGIAGGKSSTIRRPLDMPFAELAYKQHAQSAAKGVAEFVQSAQNVKQSAQSLVESRLPSIPYKATPLSSEANSESIIEPIRNFVNTYNEFQDSLRDSPEYINRSLLLGLEQAAKPYSLKEIGITKLDNGSLELQEDVLQDQIKNHFSSTLKSLGSMTNFAATLSNSIGQLQQLPSESLFQMSRSQLKPYGQYRSQLQAYLPVPMSGLLLDIQM</sequence>
<proteinExistence type="predicted"/>
<protein>
    <submittedName>
        <fullName evidence="1">Uncharacterized protein</fullName>
    </submittedName>
</protein>
<organism evidence="1 2">
    <name type="scientific">Paenibacillus alginolyticus</name>
    <dbReference type="NCBI Taxonomy" id="59839"/>
    <lineage>
        <taxon>Bacteria</taxon>
        <taxon>Bacillati</taxon>
        <taxon>Bacillota</taxon>
        <taxon>Bacilli</taxon>
        <taxon>Bacillales</taxon>
        <taxon>Paenibacillaceae</taxon>
        <taxon>Paenibacillus</taxon>
    </lineage>
</organism>
<evidence type="ECO:0000313" key="1">
    <source>
        <dbReference type="EMBL" id="MCY9691758.1"/>
    </source>
</evidence>
<reference evidence="1 2" key="1">
    <citation type="submission" date="2022-05" db="EMBL/GenBank/DDBJ databases">
        <title>Genome Sequencing of Bee-Associated Microbes.</title>
        <authorList>
            <person name="Dunlap C."/>
        </authorList>
    </citation>
    <scope>NUCLEOTIDE SEQUENCE [LARGE SCALE GENOMIC DNA]</scope>
    <source>
        <strain evidence="1 2">NRRL B-14421</strain>
    </source>
</reference>
<gene>
    <name evidence="1" type="ORF">M5X19_02285</name>
</gene>